<dbReference type="Proteomes" id="UP000028123">
    <property type="component" value="Unassembled WGS sequence"/>
</dbReference>
<dbReference type="InterPro" id="IPR038469">
    <property type="entry name" value="tRNAHis_GuaTrfase_Thg1_sf"/>
</dbReference>
<evidence type="ECO:0000313" key="3">
    <source>
        <dbReference type="Proteomes" id="UP000028123"/>
    </source>
</evidence>
<proteinExistence type="predicted"/>
<gene>
    <name evidence="2" type="ORF">ET33_35320</name>
</gene>
<reference evidence="2 3" key="1">
    <citation type="submission" date="2014-06" db="EMBL/GenBank/DDBJ databases">
        <title>Draft genome sequence of Paenibacillus sp. MSt1.</title>
        <authorList>
            <person name="Aw Y.K."/>
            <person name="Ong K.S."/>
            <person name="Gan H.M."/>
            <person name="Lee S.M."/>
        </authorList>
    </citation>
    <scope>NUCLEOTIDE SEQUENCE [LARGE SCALE GENOMIC DNA]</scope>
    <source>
        <strain evidence="2 3">MSt1</strain>
    </source>
</reference>
<accession>A0A081NT17</accession>
<evidence type="ECO:0000259" key="1">
    <source>
        <dbReference type="Pfam" id="PF04446"/>
    </source>
</evidence>
<dbReference type="PANTHER" id="PTHR12729">
    <property type="entry name" value="TRNA(HIS) GUANYLYLTRANSFERASE-RELATED"/>
    <property type="match status" value="1"/>
</dbReference>
<evidence type="ECO:0000313" key="2">
    <source>
        <dbReference type="EMBL" id="KEQ21590.1"/>
    </source>
</evidence>
<comment type="caution">
    <text evidence="2">The sequence shown here is derived from an EMBL/GenBank/DDBJ whole genome shotgun (WGS) entry which is preliminary data.</text>
</comment>
<dbReference type="Pfam" id="PF04446">
    <property type="entry name" value="Thg1"/>
    <property type="match status" value="1"/>
</dbReference>
<dbReference type="InterPro" id="IPR007537">
    <property type="entry name" value="tRNAHis_GuaTrfase_Thg1"/>
</dbReference>
<feature type="domain" description="tRNAHis guanylyltransferase catalytic" evidence="1">
    <location>
        <begin position="8"/>
        <end position="138"/>
    </location>
</feature>
<dbReference type="InterPro" id="IPR024956">
    <property type="entry name" value="tRNAHis_GuaTrfase_cat"/>
</dbReference>
<dbReference type="RefSeq" id="WP_036694008.1">
    <property type="nucleotide sequence ID" value="NZ_JNVM01000075.1"/>
</dbReference>
<keyword evidence="3" id="KW-1185">Reference proteome</keyword>
<dbReference type="OrthoDB" id="4547336at2"/>
<name>A0A081NT17_9BACL</name>
<dbReference type="AlphaFoldDB" id="A0A081NT17"/>
<dbReference type="EMBL" id="JNVM01000075">
    <property type="protein sequence ID" value="KEQ21590.1"/>
    <property type="molecule type" value="Genomic_DNA"/>
</dbReference>
<dbReference type="GO" id="GO:0006400">
    <property type="term" value="P:tRNA modification"/>
    <property type="evidence" value="ECO:0007669"/>
    <property type="project" value="InterPro"/>
</dbReference>
<dbReference type="Gene3D" id="3.30.70.3000">
    <property type="match status" value="1"/>
</dbReference>
<dbReference type="eggNOG" id="COG4021">
    <property type="taxonomic scope" value="Bacteria"/>
</dbReference>
<sequence length="245" mass="28982">MKKDEFGNRMKEYEHAFRHSLPRRLPIIVRIDGCHFHTFTRGMKKPFDETLTHALWETCKYLAQNIMGCKIVYHQSDEISLLLTNYDKLTTQSWFENNIQKIVSISASMATAKFNEEMRKMDPVTPLATFDSRAWVLPHDEVANYFVWRQQDATKNSISMVAQAHFPHNQLQGLDGKQLQDKLFLERGINWNDLPVWQKRGVCITKQQYYKGEALRSKWDVDKETPIFSQHREYLNQYVYLDKGE</sequence>
<protein>
    <recommendedName>
        <fullName evidence="1">tRNAHis guanylyltransferase catalytic domain-containing protein</fullName>
    </recommendedName>
</protein>
<organism evidence="2 3">
    <name type="scientific">Paenibacillus tyrfis</name>
    <dbReference type="NCBI Taxonomy" id="1501230"/>
    <lineage>
        <taxon>Bacteria</taxon>
        <taxon>Bacillati</taxon>
        <taxon>Bacillota</taxon>
        <taxon>Bacilli</taxon>
        <taxon>Bacillales</taxon>
        <taxon>Paenibacillaceae</taxon>
        <taxon>Paenibacillus</taxon>
    </lineage>
</organism>
<dbReference type="PANTHER" id="PTHR12729:SF1">
    <property type="entry name" value="TRNAHIS GUANYLYLTRANSFERASE CATALYTIC DOMAIN-CONTAINING PROTEIN"/>
    <property type="match status" value="1"/>
</dbReference>
<dbReference type="GO" id="GO:0000287">
    <property type="term" value="F:magnesium ion binding"/>
    <property type="evidence" value="ECO:0007669"/>
    <property type="project" value="InterPro"/>
</dbReference>
<dbReference type="GO" id="GO:0008193">
    <property type="term" value="F:tRNA guanylyltransferase activity"/>
    <property type="evidence" value="ECO:0007669"/>
    <property type="project" value="InterPro"/>
</dbReference>